<accession>A0A2Z6BN74</accession>
<feature type="transmembrane region" description="Helical" evidence="1">
    <location>
        <begin position="359"/>
        <end position="382"/>
    </location>
</feature>
<dbReference type="InterPro" id="IPR002816">
    <property type="entry name" value="TraB/PrgY/GumN_fam"/>
</dbReference>
<dbReference type="CDD" id="cd14726">
    <property type="entry name" value="TraB_PrgY-like"/>
    <property type="match status" value="1"/>
</dbReference>
<dbReference type="NCBIfam" id="TIGR00261">
    <property type="entry name" value="traB"/>
    <property type="match status" value="1"/>
</dbReference>
<evidence type="ECO:0000313" key="2">
    <source>
        <dbReference type="EMBL" id="TKK86872.1"/>
    </source>
</evidence>
<protein>
    <submittedName>
        <fullName evidence="2">TraB/GumN family protein</fullName>
    </submittedName>
</protein>
<gene>
    <name evidence="2" type="ORF">EY666_07370</name>
</gene>
<proteinExistence type="predicted"/>
<dbReference type="InterPro" id="IPR005230">
    <property type="entry name" value="TraB_bac"/>
</dbReference>
<name>A0A2Z6BN74_ENTFL</name>
<feature type="transmembrane region" description="Helical" evidence="1">
    <location>
        <begin position="280"/>
        <end position="299"/>
    </location>
</feature>
<reference evidence="2 3" key="1">
    <citation type="submission" date="2019-02" db="EMBL/GenBank/DDBJ databases">
        <title>Bacteria dissemination in different level of health care in South Africa: the effectiveness of infections prevention and control.</title>
        <authorList>
            <person name="Shobo C."/>
            <person name="Amoako D.G."/>
            <person name="Allam M."/>
            <person name="Ismail A."/>
            <person name="Bester L.A."/>
            <person name="Essack S.Y."/>
        </authorList>
    </citation>
    <scope>NUCLEOTIDE SEQUENCE [LARGE SCALE GENOMIC DNA]</scope>
    <source>
        <strain evidence="2 3">2SIL2</strain>
    </source>
</reference>
<dbReference type="EMBL" id="SIYF01000163">
    <property type="protein sequence ID" value="TKK86872.1"/>
    <property type="molecule type" value="Genomic_DNA"/>
</dbReference>
<evidence type="ECO:0000256" key="1">
    <source>
        <dbReference type="SAM" id="Phobius"/>
    </source>
</evidence>
<evidence type="ECO:0000313" key="3">
    <source>
        <dbReference type="Proteomes" id="UP000305511"/>
    </source>
</evidence>
<keyword evidence="1" id="KW-1133">Transmembrane helix</keyword>
<keyword evidence="1" id="KW-0812">Transmembrane</keyword>
<keyword evidence="1" id="KW-0472">Membrane</keyword>
<dbReference type="Pfam" id="PF01963">
    <property type="entry name" value="TraB_PrgY_gumN"/>
    <property type="match status" value="1"/>
</dbReference>
<dbReference type="PANTHER" id="PTHR21530">
    <property type="entry name" value="PHEROMONE SHUTDOWN PROTEIN"/>
    <property type="match status" value="1"/>
</dbReference>
<comment type="caution">
    <text evidence="2">The sequence shown here is derived from an EMBL/GenBank/DDBJ whole genome shotgun (WGS) entry which is preliminary data.</text>
</comment>
<feature type="transmembrane region" description="Helical" evidence="1">
    <location>
        <begin position="251"/>
        <end position="273"/>
    </location>
</feature>
<dbReference type="PANTHER" id="PTHR21530:SF7">
    <property type="entry name" value="TRAB DOMAIN-CONTAINING PROTEIN"/>
    <property type="match status" value="1"/>
</dbReference>
<dbReference type="InterPro" id="IPR046345">
    <property type="entry name" value="TraB_PrgY-like"/>
</dbReference>
<dbReference type="Proteomes" id="UP000305511">
    <property type="component" value="Unassembled WGS sequence"/>
</dbReference>
<feature type="transmembrane region" description="Helical" evidence="1">
    <location>
        <begin position="305"/>
        <end position="326"/>
    </location>
</feature>
<dbReference type="AlphaFoldDB" id="A0A2Z6BN74"/>
<organism evidence="2 3">
    <name type="scientific">Enterococcus faecalis</name>
    <name type="common">Streptococcus faecalis</name>
    <dbReference type="NCBI Taxonomy" id="1351"/>
    <lineage>
        <taxon>Bacteria</taxon>
        <taxon>Bacillati</taxon>
        <taxon>Bacillota</taxon>
        <taxon>Bacilli</taxon>
        <taxon>Lactobacillales</taxon>
        <taxon>Enterococcaceae</taxon>
        <taxon>Enterococcus</taxon>
    </lineage>
</organism>
<sequence length="386" mass="43443">MEIAMDGVEKLVIQDKTYYLVGTNHISKESAELVKNVINEVRPGCVCVELDQKRYQKYTSPEEWAKTDIIKIIKQNKLVMLFSNIVYGVLQRKLAKEKGTIQAGELIQALESAENVGADIQLIDRDIQVTFKRMWRHLSFTQKPKLIMTFFSEFDDVETERLEDFLESDSFDNVFIQLSKKFPTIYDDMITERDKVMVTNLQKSKYDVNVVVVGKAHINGIKEKLKEEKNYDISELTSIPSKKLSSKLIEFIFPLTIILLLAISFFSGVQVGFHQLLKWWVWNGGLAAIFTCFALPSPLTILTSLIMAPVGALSPVLSVGVFSALAEATVKKPTVRDFLTVQDDFLSIKTIYSNRLIKIGLVFLLSNLGGAIGNIIGGIGILNSLF</sequence>
<dbReference type="RefSeq" id="WP_002394863.1">
    <property type="nucleotide sequence ID" value="NZ_AP018539.1"/>
</dbReference>